<dbReference type="PANTHER" id="PTHR42781:SF4">
    <property type="entry name" value="SPERMIDINE_PUTRESCINE IMPORT ATP-BINDING PROTEIN POTA"/>
    <property type="match status" value="1"/>
</dbReference>
<dbReference type="SUPFAM" id="SSF52540">
    <property type="entry name" value="P-loop containing nucleoside triphosphate hydrolases"/>
    <property type="match status" value="1"/>
</dbReference>
<dbReference type="InterPro" id="IPR013611">
    <property type="entry name" value="Transp-assoc_OB_typ2"/>
</dbReference>
<proteinExistence type="inferred from homology"/>
<evidence type="ECO:0000256" key="1">
    <source>
        <dbReference type="ARBA" id="ARBA00022448"/>
    </source>
</evidence>
<dbReference type="RefSeq" id="WP_111491839.1">
    <property type="nucleotide sequence ID" value="NZ_CP031264.1"/>
</dbReference>
<dbReference type="Proteomes" id="UP000249340">
    <property type="component" value="Chromosome"/>
</dbReference>
<comment type="function">
    <text evidence="7">Part of the ABC transporter complex PotABCD involved in spermidine/putrescine import. Responsible for energy coupling to the transport system.</text>
</comment>
<dbReference type="PROSITE" id="PS00211">
    <property type="entry name" value="ABC_TRANSPORTER_1"/>
    <property type="match status" value="1"/>
</dbReference>
<dbReference type="EC" id="7.6.2.11" evidence="7"/>
<dbReference type="InterPro" id="IPR027417">
    <property type="entry name" value="P-loop_NTPase"/>
</dbReference>
<evidence type="ECO:0000256" key="3">
    <source>
        <dbReference type="ARBA" id="ARBA00022741"/>
    </source>
</evidence>
<dbReference type="InterPro" id="IPR003439">
    <property type="entry name" value="ABC_transporter-like_ATP-bd"/>
</dbReference>
<organism evidence="10 11">
    <name type="scientific">Peterkaempfera bronchialis</name>
    <dbReference type="NCBI Taxonomy" id="2126346"/>
    <lineage>
        <taxon>Bacteria</taxon>
        <taxon>Bacillati</taxon>
        <taxon>Actinomycetota</taxon>
        <taxon>Actinomycetes</taxon>
        <taxon>Kitasatosporales</taxon>
        <taxon>Streptomycetaceae</taxon>
        <taxon>Peterkaempfera</taxon>
    </lineage>
</organism>
<dbReference type="Gene3D" id="3.40.50.300">
    <property type="entry name" value="P-loop containing nucleotide triphosphate hydrolases"/>
    <property type="match status" value="1"/>
</dbReference>
<keyword evidence="5 7" id="KW-1278">Translocase</keyword>
<dbReference type="GO" id="GO:0016887">
    <property type="term" value="F:ATP hydrolysis activity"/>
    <property type="evidence" value="ECO:0007669"/>
    <property type="project" value="InterPro"/>
</dbReference>
<reference evidence="11" key="1">
    <citation type="submission" date="2018-07" db="EMBL/GenBank/DDBJ databases">
        <title>Streptacidiphilus bronchialis DSM 106435 chromosome.</title>
        <authorList>
            <person name="Batra D."/>
            <person name="Gulvik C.A."/>
        </authorList>
    </citation>
    <scope>NUCLEOTIDE SEQUENCE [LARGE SCALE GENOMIC DNA]</scope>
    <source>
        <strain evidence="11">DSM 106435</strain>
    </source>
</reference>
<dbReference type="InterPro" id="IPR008995">
    <property type="entry name" value="Mo/tungstate-bd_C_term_dom"/>
</dbReference>
<dbReference type="EMBL" id="CP031264">
    <property type="protein sequence ID" value="AXI79773.1"/>
    <property type="molecule type" value="Genomic_DNA"/>
</dbReference>
<evidence type="ECO:0000313" key="11">
    <source>
        <dbReference type="Proteomes" id="UP000249340"/>
    </source>
</evidence>
<feature type="region of interest" description="Disordered" evidence="8">
    <location>
        <begin position="374"/>
        <end position="396"/>
    </location>
</feature>
<dbReference type="KEGG" id="stri:C7M71_022575"/>
<comment type="subunit">
    <text evidence="7">The complex is composed of two ATP-binding proteins (PotA), two transmembrane proteins (PotB and PotC) and a solute-binding protein (PotD).</text>
</comment>
<evidence type="ECO:0000256" key="2">
    <source>
        <dbReference type="ARBA" id="ARBA00022475"/>
    </source>
</evidence>
<feature type="region of interest" description="Disordered" evidence="8">
    <location>
        <begin position="1"/>
        <end position="23"/>
    </location>
</feature>
<evidence type="ECO:0000256" key="8">
    <source>
        <dbReference type="SAM" id="MobiDB-lite"/>
    </source>
</evidence>
<dbReference type="InterPro" id="IPR005893">
    <property type="entry name" value="PotA-like"/>
</dbReference>
<protein>
    <recommendedName>
        <fullName evidence="7">Spermidine/putrescine import ATP-binding protein PotA</fullName>
        <ecNumber evidence="7">7.6.2.11</ecNumber>
    </recommendedName>
</protein>
<keyword evidence="1 7" id="KW-0813">Transport</keyword>
<dbReference type="InterPro" id="IPR017871">
    <property type="entry name" value="ABC_transporter-like_CS"/>
</dbReference>
<dbReference type="NCBIfam" id="TIGR01187">
    <property type="entry name" value="potA"/>
    <property type="match status" value="1"/>
</dbReference>
<dbReference type="PROSITE" id="PS50893">
    <property type="entry name" value="ABC_TRANSPORTER_2"/>
    <property type="match status" value="1"/>
</dbReference>
<comment type="similarity">
    <text evidence="7">Belongs to the ABC transporter superfamily. Spermidine/putrescine importer (TC 3.A.1.11.1) family.</text>
</comment>
<keyword evidence="6 7" id="KW-0472">Membrane</keyword>
<comment type="catalytic activity">
    <reaction evidence="7">
        <text>ATP + H2O + polyamine-[polyamine-binding protein]Side 1 = ADP + phosphate + polyamineSide 2 + [polyamine-binding protein]Side 1.</text>
        <dbReference type="EC" id="7.6.2.11"/>
    </reaction>
</comment>
<feature type="compositionally biased region" description="Low complexity" evidence="8">
    <location>
        <begin position="381"/>
        <end position="390"/>
    </location>
</feature>
<dbReference type="GO" id="GO:0005524">
    <property type="term" value="F:ATP binding"/>
    <property type="evidence" value="ECO:0007669"/>
    <property type="project" value="UniProtKB-KW"/>
</dbReference>
<dbReference type="PANTHER" id="PTHR42781">
    <property type="entry name" value="SPERMIDINE/PUTRESCINE IMPORT ATP-BINDING PROTEIN POTA"/>
    <property type="match status" value="1"/>
</dbReference>
<evidence type="ECO:0000259" key="9">
    <source>
        <dbReference type="PROSITE" id="PS50893"/>
    </source>
</evidence>
<feature type="domain" description="ABC transporter" evidence="9">
    <location>
        <begin position="24"/>
        <end position="255"/>
    </location>
</feature>
<dbReference type="Gene3D" id="2.40.50.100">
    <property type="match status" value="1"/>
</dbReference>
<dbReference type="InterPro" id="IPR050093">
    <property type="entry name" value="ABC_SmlMolc_Importer"/>
</dbReference>
<gene>
    <name evidence="7" type="primary">potA</name>
    <name evidence="10" type="ORF">C7M71_022575</name>
</gene>
<dbReference type="GO" id="GO:0043190">
    <property type="term" value="C:ATP-binding cassette (ABC) transporter complex"/>
    <property type="evidence" value="ECO:0007669"/>
    <property type="project" value="InterPro"/>
</dbReference>
<dbReference type="Pfam" id="PF00005">
    <property type="entry name" value="ABC_tran"/>
    <property type="match status" value="1"/>
</dbReference>
<dbReference type="SUPFAM" id="SSF50331">
    <property type="entry name" value="MOP-like"/>
    <property type="match status" value="1"/>
</dbReference>
<dbReference type="GO" id="GO:0015594">
    <property type="term" value="F:ABC-type putrescine transporter activity"/>
    <property type="evidence" value="ECO:0007669"/>
    <property type="project" value="InterPro"/>
</dbReference>
<dbReference type="SMART" id="SM00382">
    <property type="entry name" value="AAA"/>
    <property type="match status" value="1"/>
</dbReference>
<keyword evidence="3 7" id="KW-0547">Nucleotide-binding</keyword>
<evidence type="ECO:0000256" key="7">
    <source>
        <dbReference type="RuleBase" id="RU364083"/>
    </source>
</evidence>
<evidence type="ECO:0000256" key="4">
    <source>
        <dbReference type="ARBA" id="ARBA00022840"/>
    </source>
</evidence>
<keyword evidence="2 7" id="KW-1003">Cell membrane</keyword>
<evidence type="ECO:0000313" key="10">
    <source>
        <dbReference type="EMBL" id="AXI79773.1"/>
    </source>
</evidence>
<dbReference type="FunFam" id="3.40.50.300:FF:000133">
    <property type="entry name" value="Spermidine/putrescine import ATP-binding protein PotA"/>
    <property type="match status" value="1"/>
</dbReference>
<accession>A0A345T1B8</accession>
<dbReference type="AlphaFoldDB" id="A0A345T1B8"/>
<keyword evidence="11" id="KW-1185">Reference proteome</keyword>
<evidence type="ECO:0000256" key="5">
    <source>
        <dbReference type="ARBA" id="ARBA00022967"/>
    </source>
</evidence>
<sequence length="396" mass="42315">MSSSPPQSAPAGHRAGTGDRTGSVELRSVSKSFGGVTVVKDLDLSVEPGEFLSLLGPSGCGKTTTLRMLAGFEQPDSGEVLVSGAAVHHLPPHKRDINTVFQSYALFPHMTIAANIAYGLRQRRTVDRTEIRSRVSEALDMVQMTRFADRKPSQLSGGQQQRVALARALVNRPSVLLLDEPLGALDRKLREDMQVELKLLQSRLGTTFVFVTHDQEEALSMSDRVAVMLNGRIEQIADPYTVYERPATAFVAGFIGQQNFLTGTLADGGRTVEITGGTVLLSEPATASPPGLVRVAVRPEAVVVAEQQPAEPTNTLPGTIAAVSLLGDVLQYVVHADTGQEVLARVPRRQADRLTGGTRVWCSWAPSDARVFPAEAEAEAEAGSAADSAAPMESTK</sequence>
<dbReference type="CDD" id="cd03300">
    <property type="entry name" value="ABC_PotA_N"/>
    <property type="match status" value="1"/>
</dbReference>
<dbReference type="InterPro" id="IPR017879">
    <property type="entry name" value="PotA_ATP-bd"/>
</dbReference>
<keyword evidence="4 7" id="KW-0067">ATP-binding</keyword>
<dbReference type="InterPro" id="IPR003593">
    <property type="entry name" value="AAA+_ATPase"/>
</dbReference>
<name>A0A345T1B8_9ACTN</name>
<dbReference type="Pfam" id="PF08402">
    <property type="entry name" value="TOBE_2"/>
    <property type="match status" value="1"/>
</dbReference>
<dbReference type="OrthoDB" id="9802264at2"/>
<evidence type="ECO:0000256" key="6">
    <source>
        <dbReference type="ARBA" id="ARBA00023136"/>
    </source>
</evidence>